<evidence type="ECO:0000259" key="1">
    <source>
        <dbReference type="PROSITE" id="PS50943"/>
    </source>
</evidence>
<dbReference type="EMBL" id="RFFH01000001">
    <property type="protein sequence ID" value="RMI35340.1"/>
    <property type="molecule type" value="Genomic_DNA"/>
</dbReference>
<dbReference type="Pfam" id="PF17765">
    <property type="entry name" value="MLTR_LBD"/>
    <property type="match status" value="1"/>
</dbReference>
<dbReference type="SUPFAM" id="SSF47413">
    <property type="entry name" value="lambda repressor-like DNA-binding domains"/>
    <property type="match status" value="1"/>
</dbReference>
<accession>A0A3M2LEW8</accession>
<keyword evidence="3" id="KW-1185">Reference proteome</keyword>
<reference evidence="2 3" key="1">
    <citation type="submission" date="2018-10" db="EMBL/GenBank/DDBJ databases">
        <title>Isolation from cow dung.</title>
        <authorList>
            <person name="Ling L."/>
        </authorList>
    </citation>
    <scope>NUCLEOTIDE SEQUENCE [LARGE SCALE GENOMIC DNA]</scope>
    <source>
        <strain evidence="2 3">NEAU-LL90</strain>
    </source>
</reference>
<dbReference type="OrthoDB" id="3608749at2"/>
<dbReference type="PANTHER" id="PTHR35010">
    <property type="entry name" value="BLL4672 PROTEIN-RELATED"/>
    <property type="match status" value="1"/>
</dbReference>
<evidence type="ECO:0000313" key="3">
    <source>
        <dbReference type="Proteomes" id="UP000279275"/>
    </source>
</evidence>
<dbReference type="AlphaFoldDB" id="A0A3M2LEW8"/>
<dbReference type="InterPro" id="IPR041413">
    <property type="entry name" value="MLTR_LBD"/>
</dbReference>
<gene>
    <name evidence="2" type="ORF">EBN03_03400</name>
</gene>
<evidence type="ECO:0000313" key="2">
    <source>
        <dbReference type="EMBL" id="RMI35340.1"/>
    </source>
</evidence>
<dbReference type="InterPro" id="IPR010982">
    <property type="entry name" value="Lambda_DNA-bd_dom_sf"/>
</dbReference>
<name>A0A3M2LEW8_9NOCA</name>
<dbReference type="SMART" id="SM00530">
    <property type="entry name" value="HTH_XRE"/>
    <property type="match status" value="1"/>
</dbReference>
<dbReference type="Gene3D" id="3.30.450.180">
    <property type="match status" value="1"/>
</dbReference>
<organism evidence="2 3">
    <name type="scientific">Nocardia stercoris</name>
    <dbReference type="NCBI Taxonomy" id="2483361"/>
    <lineage>
        <taxon>Bacteria</taxon>
        <taxon>Bacillati</taxon>
        <taxon>Actinomycetota</taxon>
        <taxon>Actinomycetes</taxon>
        <taxon>Mycobacteriales</taxon>
        <taxon>Nocardiaceae</taxon>
        <taxon>Nocardia</taxon>
    </lineage>
</organism>
<dbReference type="CDD" id="cd00093">
    <property type="entry name" value="HTH_XRE"/>
    <property type="match status" value="1"/>
</dbReference>
<comment type="caution">
    <text evidence="2">The sequence shown here is derived from an EMBL/GenBank/DDBJ whole genome shotgun (WGS) entry which is preliminary data.</text>
</comment>
<dbReference type="Gene3D" id="1.10.260.40">
    <property type="entry name" value="lambda repressor-like DNA-binding domains"/>
    <property type="match status" value="1"/>
</dbReference>
<proteinExistence type="predicted"/>
<dbReference type="Proteomes" id="UP000279275">
    <property type="component" value="Unassembled WGS sequence"/>
</dbReference>
<dbReference type="RefSeq" id="WP_122186314.1">
    <property type="nucleotide sequence ID" value="NZ_RFFH01000001.1"/>
</dbReference>
<dbReference type="PANTHER" id="PTHR35010:SF2">
    <property type="entry name" value="BLL4672 PROTEIN"/>
    <property type="match status" value="1"/>
</dbReference>
<dbReference type="Pfam" id="PF13560">
    <property type="entry name" value="HTH_31"/>
    <property type="match status" value="1"/>
</dbReference>
<dbReference type="GO" id="GO:0003677">
    <property type="term" value="F:DNA binding"/>
    <property type="evidence" value="ECO:0007669"/>
    <property type="project" value="InterPro"/>
</dbReference>
<protein>
    <submittedName>
        <fullName evidence="2">XRE family transcriptional regulator</fullName>
    </submittedName>
</protein>
<feature type="domain" description="HTH cro/C1-type" evidence="1">
    <location>
        <begin position="32"/>
        <end position="79"/>
    </location>
</feature>
<sequence>MTELGSFLATCRARVEPADIGLPGGGRRRVPGLRREELALLAGISAEYYQRLEQGRAAHPSDEVLDAIADVLRLDRVERGHLRALARPARRAGPSAPKRVRPELRRMLNLMTAAPALIITDTFTVLAANPLAQVMFEPLVPLENLARSLFTDPAARAFYLDRSEVATATVAQLHLVLGRYPGDRDALALVDELSSSSTEFAALWRSGGVTQRTHGSKRFDHPAVGEFAVDYENLELPGDPRHRLVTFLPTTAYPTVLDRLQQLAAHGPSTAEPEVRGLRLIG</sequence>
<dbReference type="InterPro" id="IPR001387">
    <property type="entry name" value="Cro/C1-type_HTH"/>
</dbReference>
<dbReference type="PROSITE" id="PS50943">
    <property type="entry name" value="HTH_CROC1"/>
    <property type="match status" value="1"/>
</dbReference>